<dbReference type="RefSeq" id="WP_044333783.1">
    <property type="nucleotide sequence ID" value="NZ_CP010836.1"/>
</dbReference>
<gene>
    <name evidence="1" type="ORF">TS85_16770</name>
</gene>
<reference evidence="1 2" key="2">
    <citation type="submission" date="2015-02" db="EMBL/GenBank/DDBJ databases">
        <title>The complete genome of Sphingomonas hengshuiensis sp. WHSC-8 isolated from soil of Hengshui Lake.</title>
        <authorList>
            <person name="Wei S."/>
            <person name="Guo J."/>
            <person name="Su C."/>
            <person name="Wu R."/>
            <person name="Zhang Z."/>
            <person name="Liang K."/>
            <person name="Li H."/>
            <person name="Wang T."/>
            <person name="Liu H."/>
            <person name="Zhang C."/>
            <person name="Li Z."/>
            <person name="Wang Q."/>
            <person name="Meng J."/>
        </authorList>
    </citation>
    <scope>NUCLEOTIDE SEQUENCE [LARGE SCALE GENOMIC DNA]</scope>
    <source>
        <strain evidence="1 2">WHSC-8</strain>
    </source>
</reference>
<sequence length="130" mass="14240">MAAFRAIRVGPLPVDIVNAALGTDLEPGEVWVSAACHAHIATDHAGDYPHIIAAIFDIVARPLYVGQDPKHGRNFYLVRPMPEGSANPHGLVSVGFERNRFGGYNVRSAYTVSQETINQRRSANRLHLAR</sequence>
<organism evidence="1 2">
    <name type="scientific">Sphingomonas hengshuiensis</name>
    <dbReference type="NCBI Taxonomy" id="1609977"/>
    <lineage>
        <taxon>Bacteria</taxon>
        <taxon>Pseudomonadati</taxon>
        <taxon>Pseudomonadota</taxon>
        <taxon>Alphaproteobacteria</taxon>
        <taxon>Sphingomonadales</taxon>
        <taxon>Sphingomonadaceae</taxon>
        <taxon>Sphingomonas</taxon>
    </lineage>
</organism>
<evidence type="ECO:0000313" key="2">
    <source>
        <dbReference type="Proteomes" id="UP000032300"/>
    </source>
</evidence>
<accession>A0A7U4LGA5</accession>
<evidence type="ECO:0000313" key="1">
    <source>
        <dbReference type="EMBL" id="AJP73093.1"/>
    </source>
</evidence>
<dbReference type="KEGG" id="sphi:TS85_16770"/>
<protein>
    <submittedName>
        <fullName evidence="1">Uncharacterized protein</fullName>
    </submittedName>
</protein>
<dbReference type="Proteomes" id="UP000032300">
    <property type="component" value="Chromosome"/>
</dbReference>
<dbReference type="EMBL" id="CP010836">
    <property type="protein sequence ID" value="AJP73093.1"/>
    <property type="molecule type" value="Genomic_DNA"/>
</dbReference>
<keyword evidence="2" id="KW-1185">Reference proteome</keyword>
<name>A0A7U4LGA5_9SPHN</name>
<reference evidence="1 2" key="1">
    <citation type="journal article" date="2015" name="Int. J. Syst. Evol. Microbiol.">
        <title>Sphingomonas hengshuiensis sp. nov., isolated from lake wetland.</title>
        <authorList>
            <person name="Wei S."/>
            <person name="Wang T."/>
            <person name="Liu H."/>
            <person name="Zhang C."/>
            <person name="Guo J."/>
            <person name="Wang Q."/>
            <person name="Liang K."/>
            <person name="Zhang Z."/>
        </authorList>
    </citation>
    <scope>NUCLEOTIDE SEQUENCE [LARGE SCALE GENOMIC DNA]</scope>
    <source>
        <strain evidence="1 2">WHSC-8</strain>
    </source>
</reference>
<proteinExistence type="predicted"/>
<dbReference type="OrthoDB" id="7575685at2"/>
<dbReference type="AlphaFoldDB" id="A0A7U4LGA5"/>